<dbReference type="SUPFAM" id="SSF52540">
    <property type="entry name" value="P-loop containing nucleoside triphosphate hydrolases"/>
    <property type="match status" value="1"/>
</dbReference>
<evidence type="ECO:0000313" key="2">
    <source>
        <dbReference type="EMBL" id="HIR61461.1"/>
    </source>
</evidence>
<dbReference type="Gene3D" id="3.40.50.300">
    <property type="entry name" value="P-loop containing nucleotide triphosphate hydrolases"/>
    <property type="match status" value="1"/>
</dbReference>
<dbReference type="InterPro" id="IPR027417">
    <property type="entry name" value="P-loop_NTPase"/>
</dbReference>
<dbReference type="SMART" id="SM00382">
    <property type="entry name" value="AAA"/>
    <property type="match status" value="1"/>
</dbReference>
<dbReference type="EMBL" id="DVHA01000251">
    <property type="protein sequence ID" value="HIR61461.1"/>
    <property type="molecule type" value="Genomic_DNA"/>
</dbReference>
<dbReference type="PANTHER" id="PTHR30050">
    <property type="entry name" value="CHROMOSOMAL REPLICATION INITIATOR PROTEIN DNAA"/>
    <property type="match status" value="1"/>
</dbReference>
<protein>
    <submittedName>
        <fullName evidence="2">ATP-binding protein</fullName>
    </submittedName>
</protein>
<reference evidence="2" key="1">
    <citation type="submission" date="2020-10" db="EMBL/GenBank/DDBJ databases">
        <authorList>
            <person name="Gilroy R."/>
        </authorList>
    </citation>
    <scope>NUCLEOTIDE SEQUENCE</scope>
    <source>
        <strain evidence="2">CHK189-12415</strain>
    </source>
</reference>
<reference evidence="2" key="2">
    <citation type="journal article" date="2021" name="PeerJ">
        <title>Extensive microbial diversity within the chicken gut microbiome revealed by metagenomics and culture.</title>
        <authorList>
            <person name="Gilroy R."/>
            <person name="Ravi A."/>
            <person name="Getino M."/>
            <person name="Pursley I."/>
            <person name="Horton D.L."/>
            <person name="Alikhan N.F."/>
            <person name="Baker D."/>
            <person name="Gharbi K."/>
            <person name="Hall N."/>
            <person name="Watson M."/>
            <person name="Adriaenssens E.M."/>
            <person name="Foster-Nyarko E."/>
            <person name="Jarju S."/>
            <person name="Secka A."/>
            <person name="Antonio M."/>
            <person name="Oren A."/>
            <person name="Chaudhuri R.R."/>
            <person name="La Ragione R."/>
            <person name="Hildebrand F."/>
            <person name="Pallen M.J."/>
        </authorList>
    </citation>
    <scope>NUCLEOTIDE SEQUENCE</scope>
    <source>
        <strain evidence="2">CHK189-12415</strain>
    </source>
</reference>
<name>A0A9D1J563_9FIRM</name>
<keyword evidence="2" id="KW-0067">ATP-binding</keyword>
<dbReference type="GO" id="GO:0006260">
    <property type="term" value="P:DNA replication"/>
    <property type="evidence" value="ECO:0007669"/>
    <property type="project" value="TreeGrafter"/>
</dbReference>
<proteinExistence type="predicted"/>
<feature type="domain" description="AAA+ ATPase" evidence="1">
    <location>
        <begin position="182"/>
        <end position="315"/>
    </location>
</feature>
<dbReference type="InterPro" id="IPR003593">
    <property type="entry name" value="AAA+_ATPase"/>
</dbReference>
<accession>A0A9D1J563</accession>
<keyword evidence="2" id="KW-0547">Nucleotide-binding</keyword>
<dbReference type="Pfam" id="PF01695">
    <property type="entry name" value="IstB_IS21"/>
    <property type="match status" value="1"/>
</dbReference>
<gene>
    <name evidence="2" type="ORF">IAB37_07815</name>
</gene>
<evidence type="ECO:0000259" key="1">
    <source>
        <dbReference type="SMART" id="SM00382"/>
    </source>
</evidence>
<dbReference type="PANTHER" id="PTHR30050:SF4">
    <property type="entry name" value="ATP-BINDING PROTEIN RV3427C IN INSERTION SEQUENCE-RELATED"/>
    <property type="match status" value="1"/>
</dbReference>
<comment type="caution">
    <text evidence="2">The sequence shown here is derived from an EMBL/GenBank/DDBJ whole genome shotgun (WGS) entry which is preliminary data.</text>
</comment>
<evidence type="ECO:0000313" key="3">
    <source>
        <dbReference type="Proteomes" id="UP000824241"/>
    </source>
</evidence>
<dbReference type="GO" id="GO:0005524">
    <property type="term" value="F:ATP binding"/>
    <property type="evidence" value="ECO:0007669"/>
    <property type="project" value="UniProtKB-KW"/>
</dbReference>
<sequence>MRGDLFQEAKRRIDRRRMNQQLALSARLDEIRERIPEVIEVRRKLAMTSAEVSKLILQKGTDIAAGIARIEEVNLQLQAREKALLREGGYPEDYLEMRYDCPLCKDTGFVDGRRCRCLQEEMQRLAVEDLNRSSPLQASRFEDFDLSFYPDQIDPKTGQNPRLVMARVLRYCQQYAESFRPDGPGIFMFGATGLGKTHLSLAIAGVVASKGYSVAYGSVQDLLRRIENEHFGRAEDAGTLDTLLSAGLLILDDLGTEFDSPFTRSTIYNILNNRISASKPLILSTNLLPEEIEGNYTPRIVSRLFTQLVQMRFIGRDVRQLRRQREFERRKNLGK</sequence>
<organism evidence="2 3">
    <name type="scientific">Candidatus Faecivivens stercoravium</name>
    <dbReference type="NCBI Taxonomy" id="2840803"/>
    <lineage>
        <taxon>Bacteria</taxon>
        <taxon>Bacillati</taxon>
        <taxon>Bacillota</taxon>
        <taxon>Clostridia</taxon>
        <taxon>Eubacteriales</taxon>
        <taxon>Oscillospiraceae</taxon>
        <taxon>Oscillospiraceae incertae sedis</taxon>
        <taxon>Candidatus Faecivivens</taxon>
    </lineage>
</organism>
<dbReference type="InterPro" id="IPR002611">
    <property type="entry name" value="IstB_ATP-bd"/>
</dbReference>
<dbReference type="AlphaFoldDB" id="A0A9D1J563"/>
<dbReference type="NCBIfam" id="NF005304">
    <property type="entry name" value="PRK06835.1"/>
    <property type="match status" value="1"/>
</dbReference>
<dbReference type="Proteomes" id="UP000824241">
    <property type="component" value="Unassembled WGS sequence"/>
</dbReference>